<name>A0A179BES2_RHILE</name>
<organism evidence="1">
    <name type="scientific">Rhizobium leguminosarum</name>
    <dbReference type="NCBI Taxonomy" id="384"/>
    <lineage>
        <taxon>Bacteria</taxon>
        <taxon>Pseudomonadati</taxon>
        <taxon>Pseudomonadota</taxon>
        <taxon>Alphaproteobacteria</taxon>
        <taxon>Hyphomicrobiales</taxon>
        <taxon>Rhizobiaceae</taxon>
        <taxon>Rhizobium/Agrobacterium group</taxon>
        <taxon>Rhizobium</taxon>
    </lineage>
</organism>
<dbReference type="EMBL" id="LWBS01000424">
    <property type="protein sequence ID" value="OAP90198.1"/>
    <property type="molecule type" value="Genomic_DNA"/>
</dbReference>
<proteinExistence type="predicted"/>
<gene>
    <name evidence="1" type="ORF">A4U53_30750</name>
</gene>
<dbReference type="AlphaFoldDB" id="A0A179BES2"/>
<sequence length="96" mass="10694">MKTSRATGSQTRLRGSAVPLLTRKDYTFTKHEASALGAVDRRYRDVIVDRKMEEVFQTSDVTPGSNLVFSSCSAPPRTFTLPQTQYEQRPEVAGPT</sequence>
<comment type="caution">
    <text evidence="1">The sequence shown here is derived from an EMBL/GenBank/DDBJ whole genome shotgun (WGS) entry which is preliminary data.</text>
</comment>
<evidence type="ECO:0000313" key="1">
    <source>
        <dbReference type="EMBL" id="OAP90198.1"/>
    </source>
</evidence>
<reference evidence="1" key="1">
    <citation type="submission" date="2016-04" db="EMBL/GenBank/DDBJ databases">
        <title>Fast-growing isolate from the root nodules of Vavilovia formosa.</title>
        <authorList>
            <person name="Kimeklis A."/>
            <person name="Safronova V."/>
            <person name="Belimov A."/>
            <person name="Andronov E."/>
        </authorList>
    </citation>
    <scope>NUCLEOTIDE SEQUENCE [LARGE SCALE GENOMIC DNA]</scope>
    <source>
        <strain evidence="1">Vaf-46</strain>
    </source>
</reference>
<protein>
    <submittedName>
        <fullName evidence="1">Uncharacterized protein</fullName>
    </submittedName>
</protein>
<accession>A0A179BES2</accession>